<protein>
    <recommendedName>
        <fullName evidence="5">Glycosyl hydrolases family 39 N-terminal catalytic domain-containing protein</fullName>
    </recommendedName>
</protein>
<keyword evidence="4" id="KW-0732">Signal</keyword>
<dbReference type="RefSeq" id="WP_264777772.1">
    <property type="nucleotide sequence ID" value="NZ_AP026561.1"/>
</dbReference>
<evidence type="ECO:0000256" key="4">
    <source>
        <dbReference type="SAM" id="SignalP"/>
    </source>
</evidence>
<dbReference type="Gene3D" id="2.60.120.200">
    <property type="match status" value="1"/>
</dbReference>
<dbReference type="InterPro" id="IPR051923">
    <property type="entry name" value="Glycosyl_Hydrolase_39"/>
</dbReference>
<name>A0ABM8AJD4_9DEIO</name>
<geneLocation type="plasmid" evidence="6 7">
    <name>pDAETH-1</name>
</geneLocation>
<dbReference type="PANTHER" id="PTHR12631">
    <property type="entry name" value="ALPHA-L-IDURONIDASE"/>
    <property type="match status" value="1"/>
</dbReference>
<evidence type="ECO:0000313" key="6">
    <source>
        <dbReference type="EMBL" id="BDP43939.1"/>
    </source>
</evidence>
<proteinExistence type="inferred from homology"/>
<feature type="signal peptide" evidence="4">
    <location>
        <begin position="1"/>
        <end position="28"/>
    </location>
</feature>
<feature type="chain" id="PRO_5046375718" description="Glycosyl hydrolases family 39 N-terminal catalytic domain-containing protein" evidence="4">
    <location>
        <begin position="29"/>
        <end position="682"/>
    </location>
</feature>
<organism evidence="6 7">
    <name type="scientific">Deinococcus aetherius</name>
    <dbReference type="NCBI Taxonomy" id="200252"/>
    <lineage>
        <taxon>Bacteria</taxon>
        <taxon>Thermotogati</taxon>
        <taxon>Deinococcota</taxon>
        <taxon>Deinococci</taxon>
        <taxon>Deinococcales</taxon>
        <taxon>Deinococcaceae</taxon>
        <taxon>Deinococcus</taxon>
    </lineage>
</organism>
<dbReference type="Gene3D" id="3.20.20.80">
    <property type="entry name" value="Glycosidases"/>
    <property type="match status" value="1"/>
</dbReference>
<evidence type="ECO:0000259" key="5">
    <source>
        <dbReference type="Pfam" id="PF01229"/>
    </source>
</evidence>
<dbReference type="Pfam" id="PF01229">
    <property type="entry name" value="Glyco_hydro_39"/>
    <property type="match status" value="1"/>
</dbReference>
<feature type="domain" description="Glycosyl hydrolases family 39 N-terminal catalytic" evidence="5">
    <location>
        <begin position="397"/>
        <end position="522"/>
    </location>
</feature>
<comment type="similarity">
    <text evidence="1">Belongs to the glycosyl hydrolase 39 family.</text>
</comment>
<evidence type="ECO:0000313" key="7">
    <source>
        <dbReference type="Proteomes" id="UP001064971"/>
    </source>
</evidence>
<keyword evidence="3" id="KW-0326">Glycosidase</keyword>
<dbReference type="InterPro" id="IPR017853">
    <property type="entry name" value="GH"/>
</dbReference>
<accession>A0ABM8AJD4</accession>
<dbReference type="Proteomes" id="UP001064971">
    <property type="component" value="Plasmid pDAETH-1"/>
</dbReference>
<gene>
    <name evidence="6" type="ORF">DAETH_39080</name>
</gene>
<evidence type="ECO:0000256" key="2">
    <source>
        <dbReference type="ARBA" id="ARBA00022801"/>
    </source>
</evidence>
<keyword evidence="2" id="KW-0378">Hydrolase</keyword>
<dbReference type="EMBL" id="AP026561">
    <property type="protein sequence ID" value="BDP43939.1"/>
    <property type="molecule type" value="Genomic_DNA"/>
</dbReference>
<dbReference type="PANTHER" id="PTHR12631:SF10">
    <property type="entry name" value="BETA-XYLOSIDASE-LIKE PROTEIN-RELATED"/>
    <property type="match status" value="1"/>
</dbReference>
<dbReference type="SUPFAM" id="SSF51445">
    <property type="entry name" value="(Trans)glycosidases"/>
    <property type="match status" value="1"/>
</dbReference>
<evidence type="ECO:0000256" key="1">
    <source>
        <dbReference type="ARBA" id="ARBA00008875"/>
    </source>
</evidence>
<dbReference type="PROSITE" id="PS51257">
    <property type="entry name" value="PROKAR_LIPOPROTEIN"/>
    <property type="match status" value="1"/>
</dbReference>
<evidence type="ECO:0000256" key="3">
    <source>
        <dbReference type="ARBA" id="ARBA00023295"/>
    </source>
</evidence>
<sequence length="682" mass="74057">MRQHHRTHTSAALLALTGLLLAGCGQNASPTTRAAPTSLSTQAVSTTAWQDADIGNTGAAGSFTQEGDTIRVTGAGDEIGGGYDQFHFTYQALEGDGVIVARVADIASANAGTKAAVVIRETLDGWPPARETIMGFSGANGAFFAARTEPQGFANVTANGAALPGWVKLERRGNVFTGFTSVDGQTWQQAGSATVGMGSKLYVGLAGGGETFGKLATSTFDHVSVATIDPPPVNVSVNWDQTLFRTSPLGYGLNGFKAFDPQNAASAKYNENLRYMNPGILRYHSMEMMGDSGTTPNGWIDTANRRWDAEKINTALKNLGADPVRLINIPTWPSWMDTDKDDLLDPGMEDAFANFCADLVRIVNVQGRNRVMYWEPTNERDDVYFVRPTNAGQPDRLNDLIDIYNRAARAMKAVDPHIQVGGPAFARADLYPQVRRFIAGTLNVDRERGRPVSTLDFLSIHGYASGDPTESDAAIYNRIYNPTDSTVNSLSKHVADIRAMLDEANGRRIPLWMDEYNISWAWWTGEERMHNNKGAVFDALAMVYLTGAGADSTMAWNEKDGAYGKTDENDALRPSAHLFHLMNRYMLGRRVAAQSADESAVAVAAVRGERGERAYLLINRSGARQGVVTTFQGWRPDGRRSTLDRYEISADGFTKGTMAWSDVAAGNLRLPPNSVTLIVEGK</sequence>
<keyword evidence="6" id="KW-0614">Plasmid</keyword>
<keyword evidence="7" id="KW-1185">Reference proteome</keyword>
<dbReference type="InterPro" id="IPR049166">
    <property type="entry name" value="GH39_cat"/>
</dbReference>
<reference evidence="6" key="1">
    <citation type="submission" date="2022-07" db="EMBL/GenBank/DDBJ databases">
        <title>Complete Genome Sequence of the Radioresistant Bacterium Deinococcus aetherius ST0316, Isolated from the Air Dust collected in Lower Stratosphere above Japan.</title>
        <authorList>
            <person name="Satoh K."/>
            <person name="Hagiwara K."/>
            <person name="Katsumata K."/>
            <person name="Kubo A."/>
            <person name="Yokobori S."/>
            <person name="Yamagishi A."/>
            <person name="Oono Y."/>
            <person name="Narumi I."/>
        </authorList>
    </citation>
    <scope>NUCLEOTIDE SEQUENCE</scope>
    <source>
        <strain evidence="6">ST0316</strain>
        <plasmid evidence="6">pDAETH-1</plasmid>
    </source>
</reference>